<dbReference type="GO" id="GO:1903189">
    <property type="term" value="P:glyoxal metabolic process"/>
    <property type="evidence" value="ECO:0007669"/>
    <property type="project" value="TreeGrafter"/>
</dbReference>
<dbReference type="SUPFAM" id="SSF52317">
    <property type="entry name" value="Class I glutamine amidotransferase-like"/>
    <property type="match status" value="1"/>
</dbReference>
<dbReference type="PANTHER" id="PTHR48094:SF12">
    <property type="entry name" value="PARKINSON DISEASE PROTEIN 7 HOMOLOG"/>
    <property type="match status" value="1"/>
</dbReference>
<dbReference type="AlphaFoldDB" id="A0AAP0HKG8"/>
<gene>
    <name evidence="3" type="ORF">Syun_026814</name>
</gene>
<evidence type="ECO:0000313" key="4">
    <source>
        <dbReference type="Proteomes" id="UP001420932"/>
    </source>
</evidence>
<feature type="compositionally biased region" description="Polar residues" evidence="1">
    <location>
        <begin position="159"/>
        <end position="171"/>
    </location>
</feature>
<sequence>MDSSYGIVKLKPKQAQKYGRFVVDEHNKKNGESLIYDRIDEASVKCQRCGTDDRYRFTIYVKQAGAREAIPYEAILKDKQPGSNSANFELRSFKRKATCYPSFMEKLSADATTVESRVQLDGQVVTSRGPGTAMEYVVALVERLYGKEKADEVAGPMTPTGSTAPSNSSEALLSDFLGRGATATTPSPPCPPPRQRPDAPPDPSRPHRLPQPLHSAILDCASRVCVFAVWEACERWTVRSMEEWSVLLEFDFAALASISIGRSADDDPSSAISRGLAVPRTSRTMSPWAVISVSKSAIYLMFLDLVICCC</sequence>
<comment type="caution">
    <text evidence="3">The sequence shown here is derived from an EMBL/GenBank/DDBJ whole genome shotgun (WGS) entry which is preliminary data.</text>
</comment>
<dbReference type="GO" id="GO:0005737">
    <property type="term" value="C:cytoplasm"/>
    <property type="evidence" value="ECO:0007669"/>
    <property type="project" value="TreeGrafter"/>
</dbReference>
<keyword evidence="4" id="KW-1185">Reference proteome</keyword>
<dbReference type="Gene3D" id="3.10.450.10">
    <property type="match status" value="1"/>
</dbReference>
<name>A0AAP0HKG8_9MAGN</name>
<dbReference type="Proteomes" id="UP001420932">
    <property type="component" value="Unassembled WGS sequence"/>
</dbReference>
<evidence type="ECO:0000259" key="2">
    <source>
        <dbReference type="Pfam" id="PF01965"/>
    </source>
</evidence>
<accession>A0AAP0HKG8</accession>
<feature type="domain" description="DJ-1/PfpI" evidence="2">
    <location>
        <begin position="94"/>
        <end position="142"/>
    </location>
</feature>
<dbReference type="InterPro" id="IPR050325">
    <property type="entry name" value="Prot/Nucl_acid_deglycase"/>
</dbReference>
<dbReference type="Gene3D" id="3.40.50.880">
    <property type="match status" value="1"/>
</dbReference>
<dbReference type="EMBL" id="JBBNAF010000012">
    <property type="protein sequence ID" value="KAK9091903.1"/>
    <property type="molecule type" value="Genomic_DNA"/>
</dbReference>
<dbReference type="InterPro" id="IPR002818">
    <property type="entry name" value="DJ-1/PfpI"/>
</dbReference>
<organism evidence="3 4">
    <name type="scientific">Stephania yunnanensis</name>
    <dbReference type="NCBI Taxonomy" id="152371"/>
    <lineage>
        <taxon>Eukaryota</taxon>
        <taxon>Viridiplantae</taxon>
        <taxon>Streptophyta</taxon>
        <taxon>Embryophyta</taxon>
        <taxon>Tracheophyta</taxon>
        <taxon>Spermatophyta</taxon>
        <taxon>Magnoliopsida</taxon>
        <taxon>Ranunculales</taxon>
        <taxon>Menispermaceae</taxon>
        <taxon>Menispermoideae</taxon>
        <taxon>Cissampelideae</taxon>
        <taxon>Stephania</taxon>
    </lineage>
</organism>
<feature type="region of interest" description="Disordered" evidence="1">
    <location>
        <begin position="149"/>
        <end position="210"/>
    </location>
</feature>
<proteinExistence type="predicted"/>
<evidence type="ECO:0000313" key="3">
    <source>
        <dbReference type="EMBL" id="KAK9091903.1"/>
    </source>
</evidence>
<feature type="compositionally biased region" description="Pro residues" evidence="1">
    <location>
        <begin position="186"/>
        <end position="203"/>
    </location>
</feature>
<dbReference type="PANTHER" id="PTHR48094">
    <property type="entry name" value="PROTEIN/NUCLEIC ACID DEGLYCASE DJ-1-RELATED"/>
    <property type="match status" value="1"/>
</dbReference>
<dbReference type="InterPro" id="IPR029062">
    <property type="entry name" value="Class_I_gatase-like"/>
</dbReference>
<reference evidence="3 4" key="1">
    <citation type="submission" date="2024-01" db="EMBL/GenBank/DDBJ databases">
        <title>Genome assemblies of Stephania.</title>
        <authorList>
            <person name="Yang L."/>
        </authorList>
    </citation>
    <scope>NUCLEOTIDE SEQUENCE [LARGE SCALE GENOMIC DNA]</scope>
    <source>
        <strain evidence="3">YNDBR</strain>
        <tissue evidence="3">Leaf</tissue>
    </source>
</reference>
<dbReference type="Pfam" id="PF01965">
    <property type="entry name" value="DJ-1_PfpI"/>
    <property type="match status" value="1"/>
</dbReference>
<evidence type="ECO:0000256" key="1">
    <source>
        <dbReference type="SAM" id="MobiDB-lite"/>
    </source>
</evidence>
<protein>
    <recommendedName>
        <fullName evidence="2">DJ-1/PfpI domain-containing protein</fullName>
    </recommendedName>
</protein>